<dbReference type="GeneID" id="20660951"/>
<accession>G5A8D9</accession>
<feature type="domain" description="Crinkler effector protein N-terminal" evidence="4">
    <location>
        <begin position="5"/>
        <end position="88"/>
    </location>
</feature>
<comment type="subcellular location">
    <subcellularLocation>
        <location evidence="1">Host cell</location>
    </subcellularLocation>
    <subcellularLocation>
        <location evidence="2">Secreted</location>
    </subcellularLocation>
</comment>
<dbReference type="GO" id="GO:0005576">
    <property type="term" value="C:extracellular region"/>
    <property type="evidence" value="ECO:0007669"/>
    <property type="project" value="UniProtKB-SubCell"/>
</dbReference>
<gene>
    <name evidence="5" type="ORF">PHYSODRAFT_526058</name>
</gene>
<evidence type="ECO:0000313" key="6">
    <source>
        <dbReference type="Proteomes" id="UP000002640"/>
    </source>
</evidence>
<dbReference type="GO" id="GO:0043657">
    <property type="term" value="C:host cell"/>
    <property type="evidence" value="ECO:0007669"/>
    <property type="project" value="UniProtKB-SubCell"/>
</dbReference>
<sequence length="99" mass="11071">MENKVRLFCGFPDFQSGASLITVDLSATRSVLQEAIKKKSAHKVWCEPSELKIFPARKGSGFLRDDEEAALELSEGRIHDDIQQLINGEPMNSTSTFEE</sequence>
<evidence type="ECO:0000259" key="4">
    <source>
        <dbReference type="Pfam" id="PF20147"/>
    </source>
</evidence>
<evidence type="ECO:0000256" key="2">
    <source>
        <dbReference type="ARBA" id="ARBA00004613"/>
    </source>
</evidence>
<keyword evidence="3" id="KW-0964">Secreted</keyword>
<protein>
    <recommendedName>
        <fullName evidence="4">Crinkler effector protein N-terminal domain-containing protein</fullName>
    </recommendedName>
</protein>
<evidence type="ECO:0000256" key="1">
    <source>
        <dbReference type="ARBA" id="ARBA00004340"/>
    </source>
</evidence>
<feature type="non-terminal residue" evidence="5">
    <location>
        <position position="99"/>
    </location>
</feature>
<dbReference type="Pfam" id="PF20147">
    <property type="entry name" value="Crinkler"/>
    <property type="match status" value="1"/>
</dbReference>
<keyword evidence="6" id="KW-1185">Reference proteome</keyword>
<dbReference type="AlphaFoldDB" id="G5A8D9"/>
<evidence type="ECO:0000313" key="5">
    <source>
        <dbReference type="EMBL" id="EGZ08165.1"/>
    </source>
</evidence>
<name>G5A8D9_PHYSP</name>
<proteinExistence type="predicted"/>
<dbReference type="EMBL" id="JH159161">
    <property type="protein sequence ID" value="EGZ08165.1"/>
    <property type="molecule type" value="Genomic_DNA"/>
</dbReference>
<reference evidence="5 6" key="1">
    <citation type="journal article" date="2006" name="Science">
        <title>Phytophthora genome sequences uncover evolutionary origins and mechanisms of pathogenesis.</title>
        <authorList>
            <person name="Tyler B.M."/>
            <person name="Tripathy S."/>
            <person name="Zhang X."/>
            <person name="Dehal P."/>
            <person name="Jiang R.H."/>
            <person name="Aerts A."/>
            <person name="Arredondo F.D."/>
            <person name="Baxter L."/>
            <person name="Bensasson D."/>
            <person name="Beynon J.L."/>
            <person name="Chapman J."/>
            <person name="Damasceno C.M."/>
            <person name="Dorrance A.E."/>
            <person name="Dou D."/>
            <person name="Dickerman A.W."/>
            <person name="Dubchak I.L."/>
            <person name="Garbelotto M."/>
            <person name="Gijzen M."/>
            <person name="Gordon S.G."/>
            <person name="Govers F."/>
            <person name="Grunwald N.J."/>
            <person name="Huang W."/>
            <person name="Ivors K.L."/>
            <person name="Jones R.W."/>
            <person name="Kamoun S."/>
            <person name="Krampis K."/>
            <person name="Lamour K.H."/>
            <person name="Lee M.K."/>
            <person name="McDonald W.H."/>
            <person name="Medina M."/>
            <person name="Meijer H.J."/>
            <person name="Nordberg E.K."/>
            <person name="Maclean D.J."/>
            <person name="Ospina-Giraldo M.D."/>
            <person name="Morris P.F."/>
            <person name="Phuntumart V."/>
            <person name="Putnam N.H."/>
            <person name="Rash S."/>
            <person name="Rose J.K."/>
            <person name="Sakihama Y."/>
            <person name="Salamov A.A."/>
            <person name="Savidor A."/>
            <person name="Scheuring C.F."/>
            <person name="Smith B.M."/>
            <person name="Sobral B.W."/>
            <person name="Terry A."/>
            <person name="Torto-Alalibo T.A."/>
            <person name="Win J."/>
            <person name="Xu Z."/>
            <person name="Zhang H."/>
            <person name="Grigoriev I.V."/>
            <person name="Rokhsar D.S."/>
            <person name="Boore J.L."/>
        </authorList>
    </citation>
    <scope>NUCLEOTIDE SEQUENCE [LARGE SCALE GENOMIC DNA]</scope>
    <source>
        <strain evidence="5 6">P6497</strain>
    </source>
</reference>
<dbReference type="KEGG" id="psoj:PHYSODRAFT_526058"/>
<dbReference type="RefSeq" id="XP_009536337.1">
    <property type="nucleotide sequence ID" value="XM_009538042.1"/>
</dbReference>
<dbReference type="Proteomes" id="UP000002640">
    <property type="component" value="Unassembled WGS sequence"/>
</dbReference>
<dbReference type="InParanoid" id="G5A8D9"/>
<evidence type="ECO:0000256" key="3">
    <source>
        <dbReference type="ARBA" id="ARBA00022525"/>
    </source>
</evidence>
<dbReference type="InterPro" id="IPR045379">
    <property type="entry name" value="Crinkler_N"/>
</dbReference>
<organism evidence="5 6">
    <name type="scientific">Phytophthora sojae (strain P6497)</name>
    <name type="common">Soybean stem and root rot agent</name>
    <name type="synonym">Phytophthora megasperma f. sp. glycines</name>
    <dbReference type="NCBI Taxonomy" id="1094619"/>
    <lineage>
        <taxon>Eukaryota</taxon>
        <taxon>Sar</taxon>
        <taxon>Stramenopiles</taxon>
        <taxon>Oomycota</taxon>
        <taxon>Peronosporomycetes</taxon>
        <taxon>Peronosporales</taxon>
        <taxon>Peronosporaceae</taxon>
        <taxon>Phytophthora</taxon>
    </lineage>
</organism>